<evidence type="ECO:0000256" key="4">
    <source>
        <dbReference type="ARBA" id="ARBA00022490"/>
    </source>
</evidence>
<dbReference type="AlphaFoldDB" id="A0A9P6BAK2"/>
<comment type="subcellular location">
    <subcellularLocation>
        <location evidence="2">Cytoplasm</location>
    </subcellularLocation>
    <subcellularLocation>
        <location evidence="1">Peroxisome</location>
    </subcellularLocation>
</comment>
<protein>
    <recommendedName>
        <fullName evidence="12">Peroxin-5</fullName>
    </recommendedName>
</protein>
<keyword evidence="6 8" id="KW-0802">TPR repeat</keyword>
<dbReference type="EMBL" id="MU128912">
    <property type="protein sequence ID" value="KAF9520302.1"/>
    <property type="molecule type" value="Genomic_DNA"/>
</dbReference>
<dbReference type="InterPro" id="IPR011990">
    <property type="entry name" value="TPR-like_helical_dom_sf"/>
</dbReference>
<evidence type="ECO:0000256" key="6">
    <source>
        <dbReference type="ARBA" id="ARBA00022803"/>
    </source>
</evidence>
<dbReference type="PANTHER" id="PTHR10130:SF0">
    <property type="entry name" value="GH08708P"/>
    <property type="match status" value="1"/>
</dbReference>
<dbReference type="PANTHER" id="PTHR10130">
    <property type="entry name" value="PEROXISOMAL TARGETING SIGNAL 1 RECEPTOR PEX5"/>
    <property type="match status" value="1"/>
</dbReference>
<dbReference type="OrthoDB" id="10006023at2759"/>
<evidence type="ECO:0000256" key="1">
    <source>
        <dbReference type="ARBA" id="ARBA00004275"/>
    </source>
</evidence>
<dbReference type="PROSITE" id="PS50005">
    <property type="entry name" value="TPR"/>
    <property type="match status" value="4"/>
</dbReference>
<keyword evidence="11" id="KW-1185">Reference proteome</keyword>
<evidence type="ECO:0000256" key="7">
    <source>
        <dbReference type="ARBA" id="ARBA00023140"/>
    </source>
</evidence>
<evidence type="ECO:0000313" key="10">
    <source>
        <dbReference type="EMBL" id="KAF9520302.1"/>
    </source>
</evidence>
<comment type="caution">
    <text evidence="10">The sequence shown here is derived from an EMBL/GenBank/DDBJ whole genome shotgun (WGS) entry which is preliminary data.</text>
</comment>
<evidence type="ECO:0000256" key="3">
    <source>
        <dbReference type="ARBA" id="ARBA00005348"/>
    </source>
</evidence>
<dbReference type="InterPro" id="IPR019734">
    <property type="entry name" value="TPR_rpt"/>
</dbReference>
<evidence type="ECO:0000256" key="8">
    <source>
        <dbReference type="PROSITE-ProRule" id="PRU00339"/>
    </source>
</evidence>
<dbReference type="GO" id="GO:0005778">
    <property type="term" value="C:peroxisomal membrane"/>
    <property type="evidence" value="ECO:0007669"/>
    <property type="project" value="TreeGrafter"/>
</dbReference>
<feature type="repeat" description="TPR" evidence="8">
    <location>
        <begin position="620"/>
        <end position="653"/>
    </location>
</feature>
<dbReference type="SUPFAM" id="SSF48452">
    <property type="entry name" value="TPR-like"/>
    <property type="match status" value="1"/>
</dbReference>
<dbReference type="InterPro" id="IPR024111">
    <property type="entry name" value="PEX5/PEX5L"/>
</dbReference>
<evidence type="ECO:0000256" key="5">
    <source>
        <dbReference type="ARBA" id="ARBA00022737"/>
    </source>
</evidence>
<keyword evidence="7" id="KW-0576">Peroxisome</keyword>
<comment type="similarity">
    <text evidence="3">Belongs to the peroxisomal targeting signal receptor family.</text>
</comment>
<evidence type="ECO:0000256" key="2">
    <source>
        <dbReference type="ARBA" id="ARBA00004496"/>
    </source>
</evidence>
<dbReference type="GO" id="GO:0005829">
    <property type="term" value="C:cytosol"/>
    <property type="evidence" value="ECO:0007669"/>
    <property type="project" value="TreeGrafter"/>
</dbReference>
<evidence type="ECO:0000313" key="11">
    <source>
        <dbReference type="Proteomes" id="UP000886523"/>
    </source>
</evidence>
<feature type="region of interest" description="Disordered" evidence="9">
    <location>
        <begin position="772"/>
        <end position="791"/>
    </location>
</feature>
<feature type="repeat" description="TPR" evidence="8">
    <location>
        <begin position="688"/>
        <end position="721"/>
    </location>
</feature>
<feature type="region of interest" description="Disordered" evidence="9">
    <location>
        <begin position="1"/>
        <end position="55"/>
    </location>
</feature>
<evidence type="ECO:0000256" key="9">
    <source>
        <dbReference type="SAM" id="MobiDB-lite"/>
    </source>
</evidence>
<dbReference type="GO" id="GO:0005052">
    <property type="term" value="F:peroxisome matrix targeting signal-1 binding"/>
    <property type="evidence" value="ECO:0007669"/>
    <property type="project" value="TreeGrafter"/>
</dbReference>
<feature type="repeat" description="TPR" evidence="8">
    <location>
        <begin position="515"/>
        <end position="548"/>
    </location>
</feature>
<sequence length="791" mass="86308">MSLPALINGAECGPVNPLQGLSKQLDQDRGAQQDHFGSSSRAGPSRPTFRTQNQHPEHQPIFSNVRPFAQPAGPPQFDLSSLSIALPNVAATQMQPNNQHLSLASISNTPMAWAMDFSRANASQSPHTQGQMVVANKDPSLRVGPPSFWGTDFGQFMEMTSPKAWPTAQDLVVSNGNNAWINNQTYIDMRRDPTSMQFPMMRIQNQDQKGAVSSGWAEKFASIDEEVLPAPTSVPLAEVQQESQSRSATTTNPASVTVEDLSATAGLLIDSVQHANNPKFEKSEFMGLMKRLRDRKVVVEGNDMVDSDTHASYASGTVWADEFSTSMPSTSINGTVDKGKGRAADDVDASGVEARMGLSGFEDTVSPQFRPLGTPLTSVGNVVGGSERSAVSESQSKEAFRQIFDDINPLNRSPLESGLSQQEDEEDETVLLGKDYLRAESSRTAHLAGEWGRLQADWDNFEATTTGIVQTASSSYAFQKNNPYTRPDEAVTHERSPLQSVLEAEAVVQSDPNNASAWFELGVKQQENEREDQAIQALEMAVSLNPTYLDAWLALRASLAAIRLWVNANKPYAGAVEAHKSLNDDAIVLARMGGIKEKQNELVECLMTMARMSPHEGIDADIQIGLGVLLNMGEEYSKAQDCFQTALAVRPGDWLLYNRVGATLANSGRASEALDYYYRALELNPTYIRARFNLGISYVNLRSFDDAARHILDALVLQENDPLRDAGRSGPSSSTLWDTLKSICLYLQRPDLVPLCDAKDLGAFRSQFQDIGTPSSQGNDLSASANYDSLV</sequence>
<keyword evidence="5" id="KW-0677">Repeat</keyword>
<proteinExistence type="inferred from homology"/>
<name>A0A9P6BAK2_9AGAM</name>
<dbReference type="Pfam" id="PF13432">
    <property type="entry name" value="TPR_16"/>
    <property type="match status" value="1"/>
</dbReference>
<keyword evidence="4" id="KW-0963">Cytoplasm</keyword>
<dbReference type="Gene3D" id="1.25.40.10">
    <property type="entry name" value="Tetratricopeptide repeat domain"/>
    <property type="match status" value="1"/>
</dbReference>
<dbReference type="SMART" id="SM00028">
    <property type="entry name" value="TPR"/>
    <property type="match status" value="4"/>
</dbReference>
<organism evidence="10 11">
    <name type="scientific">Hydnum rufescens UP504</name>
    <dbReference type="NCBI Taxonomy" id="1448309"/>
    <lineage>
        <taxon>Eukaryota</taxon>
        <taxon>Fungi</taxon>
        <taxon>Dikarya</taxon>
        <taxon>Basidiomycota</taxon>
        <taxon>Agaricomycotina</taxon>
        <taxon>Agaricomycetes</taxon>
        <taxon>Cantharellales</taxon>
        <taxon>Hydnaceae</taxon>
        <taxon>Hydnum</taxon>
    </lineage>
</organism>
<feature type="compositionally biased region" description="Polar residues" evidence="9">
    <location>
        <begin position="35"/>
        <end position="54"/>
    </location>
</feature>
<dbReference type="GO" id="GO:0016560">
    <property type="term" value="P:protein import into peroxisome matrix, docking"/>
    <property type="evidence" value="ECO:0007669"/>
    <property type="project" value="TreeGrafter"/>
</dbReference>
<evidence type="ECO:0008006" key="12">
    <source>
        <dbReference type="Google" id="ProtNLM"/>
    </source>
</evidence>
<feature type="repeat" description="TPR" evidence="8">
    <location>
        <begin position="654"/>
        <end position="687"/>
    </location>
</feature>
<gene>
    <name evidence="10" type="ORF">BS47DRAFT_1335904</name>
</gene>
<dbReference type="Proteomes" id="UP000886523">
    <property type="component" value="Unassembled WGS sequence"/>
</dbReference>
<accession>A0A9P6BAK2</accession>
<reference evidence="10" key="1">
    <citation type="journal article" date="2020" name="Nat. Commun.">
        <title>Large-scale genome sequencing of mycorrhizal fungi provides insights into the early evolution of symbiotic traits.</title>
        <authorList>
            <person name="Miyauchi S."/>
            <person name="Kiss E."/>
            <person name="Kuo A."/>
            <person name="Drula E."/>
            <person name="Kohler A."/>
            <person name="Sanchez-Garcia M."/>
            <person name="Morin E."/>
            <person name="Andreopoulos B."/>
            <person name="Barry K.W."/>
            <person name="Bonito G."/>
            <person name="Buee M."/>
            <person name="Carver A."/>
            <person name="Chen C."/>
            <person name="Cichocki N."/>
            <person name="Clum A."/>
            <person name="Culley D."/>
            <person name="Crous P.W."/>
            <person name="Fauchery L."/>
            <person name="Girlanda M."/>
            <person name="Hayes R.D."/>
            <person name="Keri Z."/>
            <person name="LaButti K."/>
            <person name="Lipzen A."/>
            <person name="Lombard V."/>
            <person name="Magnuson J."/>
            <person name="Maillard F."/>
            <person name="Murat C."/>
            <person name="Nolan M."/>
            <person name="Ohm R.A."/>
            <person name="Pangilinan J."/>
            <person name="Pereira M.F."/>
            <person name="Perotto S."/>
            <person name="Peter M."/>
            <person name="Pfister S."/>
            <person name="Riley R."/>
            <person name="Sitrit Y."/>
            <person name="Stielow J.B."/>
            <person name="Szollosi G."/>
            <person name="Zifcakova L."/>
            <person name="Stursova M."/>
            <person name="Spatafora J.W."/>
            <person name="Tedersoo L."/>
            <person name="Vaario L.M."/>
            <person name="Yamada A."/>
            <person name="Yan M."/>
            <person name="Wang P."/>
            <person name="Xu J."/>
            <person name="Bruns T."/>
            <person name="Baldrian P."/>
            <person name="Vilgalys R."/>
            <person name="Dunand C."/>
            <person name="Henrissat B."/>
            <person name="Grigoriev I.V."/>
            <person name="Hibbett D."/>
            <person name="Nagy L.G."/>
            <person name="Martin F.M."/>
        </authorList>
    </citation>
    <scope>NUCLEOTIDE SEQUENCE</scope>
    <source>
        <strain evidence="10">UP504</strain>
    </source>
</reference>